<dbReference type="PROSITE" id="PS00653">
    <property type="entry name" value="GLYCOSYL_HYDROL_F1_2"/>
    <property type="match status" value="1"/>
</dbReference>
<evidence type="ECO:0000256" key="3">
    <source>
        <dbReference type="ARBA" id="ARBA00012744"/>
    </source>
</evidence>
<dbReference type="GO" id="GO:0008422">
    <property type="term" value="F:beta-glucosidase activity"/>
    <property type="evidence" value="ECO:0007669"/>
    <property type="project" value="TreeGrafter"/>
</dbReference>
<evidence type="ECO:0000256" key="1">
    <source>
        <dbReference type="ARBA" id="ARBA00010838"/>
    </source>
</evidence>
<evidence type="ECO:0000256" key="2">
    <source>
        <dbReference type="ARBA" id="ARBA00011738"/>
    </source>
</evidence>
<comment type="subunit">
    <text evidence="2">Homodimer.</text>
</comment>
<evidence type="ECO:0000256" key="5">
    <source>
        <dbReference type="ARBA" id="ARBA00023180"/>
    </source>
</evidence>
<comment type="similarity">
    <text evidence="1 8">Belongs to the glycosyl hydrolase 1 family.</text>
</comment>
<dbReference type="AlphaFoldDB" id="A0A8J2JI79"/>
<evidence type="ECO:0000256" key="4">
    <source>
        <dbReference type="ARBA" id="ARBA00022801"/>
    </source>
</evidence>
<dbReference type="Pfam" id="PF00232">
    <property type="entry name" value="Glyco_hydro_1"/>
    <property type="match status" value="1"/>
</dbReference>
<keyword evidence="5" id="KW-0325">Glycoprotein</keyword>
<dbReference type="PANTHER" id="PTHR10353">
    <property type="entry name" value="GLYCOSYL HYDROLASE"/>
    <property type="match status" value="1"/>
</dbReference>
<comment type="caution">
    <text evidence="12">The sequence shown here is derived from an EMBL/GenBank/DDBJ whole genome shotgun (WGS) entry which is preliminary data.</text>
</comment>
<dbReference type="FunFam" id="3.20.20.80:FF:000013">
    <property type="entry name" value="lactase-phlorizin hydrolase"/>
    <property type="match status" value="1"/>
</dbReference>
<dbReference type="InterPro" id="IPR001360">
    <property type="entry name" value="Glyco_hydro_1"/>
</dbReference>
<accession>A0A8J2JI79</accession>
<feature type="compositionally biased region" description="Polar residues" evidence="10">
    <location>
        <begin position="365"/>
        <end position="376"/>
    </location>
</feature>
<sequence>MRSFLVRTVLVVILASAHLSSGKSVPKADDDDEFLYGVFPDDFRWGFATASYQIEGGWAEDGKGPNNWDNFTHSVPSPIADGSTGDIACDSYHKYKEDVQLLKNIGADYYRFSVSWSRVLPDGTIPGGINQAGLQYYNNLIDELIANNIEPMITLYHWDLPQALQDKGGWVNEAIVQDFQAYAALLYTSFGDRVKKWITFNEAYVFCQQGYGDGVHAPGYKLTATEPYKCIHNVLKSHALAYRLYQNQFKPIQNGTCGITIDSGWYEPKDPNNPADVEAALRAVTFKHGWLAFPVYTGDYPPVMRQFIDRKSEQEGREESRLPVFTEEWKQLLKGSSDFLGLNHYTTELVESVSRADPGWHGDQDTQTSQDPSWPESASSWLRVVPFGFRRLLVWIKETYGNPLVYVTENGFSDDHSVGLNDDKRVDYYRSYINNMLKAVLKDGCNIKSYTAWSLMDNFEWARGYAERFGVHFVDYDSPERTRTPKKSAGELAKIFAENGFPAPPQ</sequence>
<keyword evidence="6 9" id="KW-0326">Glycosidase</keyword>
<feature type="region of interest" description="Disordered" evidence="10">
    <location>
        <begin position="356"/>
        <end position="376"/>
    </location>
</feature>
<keyword evidence="11" id="KW-0732">Signal</keyword>
<dbReference type="OrthoDB" id="65569at2759"/>
<organism evidence="12 13">
    <name type="scientific">Allacma fusca</name>
    <dbReference type="NCBI Taxonomy" id="39272"/>
    <lineage>
        <taxon>Eukaryota</taxon>
        <taxon>Metazoa</taxon>
        <taxon>Ecdysozoa</taxon>
        <taxon>Arthropoda</taxon>
        <taxon>Hexapoda</taxon>
        <taxon>Collembola</taxon>
        <taxon>Symphypleona</taxon>
        <taxon>Sminthuridae</taxon>
        <taxon>Allacma</taxon>
    </lineage>
</organism>
<evidence type="ECO:0000256" key="8">
    <source>
        <dbReference type="RuleBase" id="RU003690"/>
    </source>
</evidence>
<gene>
    <name evidence="12" type="ORF">AFUS01_LOCUS9994</name>
</gene>
<keyword evidence="4 9" id="KW-0378">Hydrolase</keyword>
<evidence type="ECO:0000256" key="10">
    <source>
        <dbReference type="SAM" id="MobiDB-lite"/>
    </source>
</evidence>
<reference evidence="12" key="1">
    <citation type="submission" date="2021-06" db="EMBL/GenBank/DDBJ databases">
        <authorList>
            <person name="Hodson N. C."/>
            <person name="Mongue J. A."/>
            <person name="Jaron S. K."/>
        </authorList>
    </citation>
    <scope>NUCLEOTIDE SEQUENCE</scope>
</reference>
<evidence type="ECO:0000256" key="9">
    <source>
        <dbReference type="RuleBase" id="RU004468"/>
    </source>
</evidence>
<dbReference type="InterPro" id="IPR018120">
    <property type="entry name" value="Glyco_hydro_1_AS"/>
</dbReference>
<evidence type="ECO:0000256" key="6">
    <source>
        <dbReference type="ARBA" id="ARBA00023295"/>
    </source>
</evidence>
<evidence type="ECO:0000313" key="12">
    <source>
        <dbReference type="EMBL" id="CAG7720730.1"/>
    </source>
</evidence>
<dbReference type="PROSITE" id="PS00572">
    <property type="entry name" value="GLYCOSYL_HYDROL_F1_1"/>
    <property type="match status" value="1"/>
</dbReference>
<dbReference type="PANTHER" id="PTHR10353:SF36">
    <property type="entry name" value="LP05116P"/>
    <property type="match status" value="1"/>
</dbReference>
<evidence type="ECO:0000256" key="7">
    <source>
        <dbReference type="PROSITE-ProRule" id="PRU10055"/>
    </source>
</evidence>
<evidence type="ECO:0000313" key="13">
    <source>
        <dbReference type="Proteomes" id="UP000708208"/>
    </source>
</evidence>
<proteinExistence type="inferred from homology"/>
<dbReference type="GO" id="GO:0005975">
    <property type="term" value="P:carbohydrate metabolic process"/>
    <property type="evidence" value="ECO:0007669"/>
    <property type="project" value="InterPro"/>
</dbReference>
<evidence type="ECO:0000256" key="11">
    <source>
        <dbReference type="SAM" id="SignalP"/>
    </source>
</evidence>
<name>A0A8J2JI79_9HEXA</name>
<dbReference type="EC" id="3.2.1.21" evidence="3"/>
<feature type="chain" id="PRO_5035205593" description="beta-glucosidase" evidence="11">
    <location>
        <begin position="23"/>
        <end position="506"/>
    </location>
</feature>
<feature type="signal peptide" evidence="11">
    <location>
        <begin position="1"/>
        <end position="22"/>
    </location>
</feature>
<dbReference type="Proteomes" id="UP000708208">
    <property type="component" value="Unassembled WGS sequence"/>
</dbReference>
<keyword evidence="13" id="KW-1185">Reference proteome</keyword>
<feature type="active site" description="Nucleophile" evidence="7">
    <location>
        <position position="409"/>
    </location>
</feature>
<dbReference type="InterPro" id="IPR033132">
    <property type="entry name" value="GH_1_N_CS"/>
</dbReference>
<dbReference type="EMBL" id="CAJVCH010073205">
    <property type="protein sequence ID" value="CAG7720730.1"/>
    <property type="molecule type" value="Genomic_DNA"/>
</dbReference>
<protein>
    <recommendedName>
        <fullName evidence="3">beta-glucosidase</fullName>
        <ecNumber evidence="3">3.2.1.21</ecNumber>
    </recommendedName>
</protein>